<dbReference type="PANTHER" id="PTHR13049:SF2">
    <property type="entry name" value="COILED-COIL DOMAIN-CONTAINING PROTEIN 25"/>
    <property type="match status" value="1"/>
</dbReference>
<gene>
    <name evidence="4" type="ORF">DUNSADRAFT_3728</name>
</gene>
<comment type="similarity">
    <text evidence="1">Belongs to the CCDC25 family.</text>
</comment>
<accession>A0ABQ7GTF8</accession>
<dbReference type="PANTHER" id="PTHR13049">
    <property type="entry name" value="DUF814-RELATED"/>
    <property type="match status" value="1"/>
</dbReference>
<dbReference type="InterPro" id="IPR008532">
    <property type="entry name" value="NFACT_RNA-bd"/>
</dbReference>
<evidence type="ECO:0000313" key="4">
    <source>
        <dbReference type="EMBL" id="KAF5837895.1"/>
    </source>
</evidence>
<dbReference type="Pfam" id="PF05670">
    <property type="entry name" value="NFACT-R_1"/>
    <property type="match status" value="1"/>
</dbReference>
<dbReference type="EMBL" id="MU069599">
    <property type="protein sequence ID" value="KAF5837895.1"/>
    <property type="molecule type" value="Genomic_DNA"/>
</dbReference>
<evidence type="ECO:0000313" key="5">
    <source>
        <dbReference type="Proteomes" id="UP000815325"/>
    </source>
</evidence>
<feature type="region of interest" description="Disordered" evidence="2">
    <location>
        <begin position="143"/>
        <end position="182"/>
    </location>
</feature>
<organism evidence="4 5">
    <name type="scientific">Dunaliella salina</name>
    <name type="common">Green alga</name>
    <name type="synonym">Protococcus salinus</name>
    <dbReference type="NCBI Taxonomy" id="3046"/>
    <lineage>
        <taxon>Eukaryota</taxon>
        <taxon>Viridiplantae</taxon>
        <taxon>Chlorophyta</taxon>
        <taxon>core chlorophytes</taxon>
        <taxon>Chlorophyceae</taxon>
        <taxon>CS clade</taxon>
        <taxon>Chlamydomonadales</taxon>
        <taxon>Dunaliellaceae</taxon>
        <taxon>Dunaliella</taxon>
    </lineage>
</organism>
<reference evidence="4" key="1">
    <citation type="submission" date="2017-08" db="EMBL/GenBank/DDBJ databases">
        <authorList>
            <person name="Polle J.E."/>
            <person name="Barry K."/>
            <person name="Cushman J."/>
            <person name="Schmutz J."/>
            <person name="Tran D."/>
            <person name="Hathwaick L.T."/>
            <person name="Yim W.C."/>
            <person name="Jenkins J."/>
            <person name="Mckie-Krisberg Z.M."/>
            <person name="Prochnik S."/>
            <person name="Lindquist E."/>
            <person name="Dockter R.B."/>
            <person name="Adam C."/>
            <person name="Molina H."/>
            <person name="Bunkerborg J."/>
            <person name="Jin E."/>
            <person name="Buchheim M."/>
            <person name="Magnuson J."/>
        </authorList>
    </citation>
    <scope>NUCLEOTIDE SEQUENCE</scope>
    <source>
        <strain evidence="4">CCAP 19/18</strain>
    </source>
</reference>
<evidence type="ECO:0000259" key="3">
    <source>
        <dbReference type="Pfam" id="PF05670"/>
    </source>
</evidence>
<evidence type="ECO:0000256" key="1">
    <source>
        <dbReference type="ARBA" id="ARBA00008998"/>
    </source>
</evidence>
<dbReference type="InterPro" id="IPR039730">
    <property type="entry name" value="Jlp2/Ccd25"/>
</dbReference>
<name>A0ABQ7GTF8_DUNSA</name>
<protein>
    <submittedName>
        <fullName evidence="4">DUF814-domain-containing protein</fullName>
    </submittedName>
</protein>
<sequence>MVFYFSPKGHTQGEQAFLIYMGRDKFENEHLIRYALPIDVWFHVDDLSSAHVYLRLPEGIGLDDIPKETLDDCCQLVKHNSIQGCKQNNVGIVYTMASNLKKTSHMEIGQVSFHNEKAIKKVKVERKVNEILNRLEKTRTEVEKPDLEGEKERYDAKKRSEHKAQVRNAKEEEKALKAEQMKEKELREYRNLMKEENMLSNKEISEKYKSAEEYEEDFM</sequence>
<dbReference type="Proteomes" id="UP000815325">
    <property type="component" value="Unassembled WGS sequence"/>
</dbReference>
<keyword evidence="5" id="KW-1185">Reference proteome</keyword>
<evidence type="ECO:0000256" key="2">
    <source>
        <dbReference type="SAM" id="MobiDB-lite"/>
    </source>
</evidence>
<comment type="caution">
    <text evidence="4">The sequence shown here is derived from an EMBL/GenBank/DDBJ whole genome shotgun (WGS) entry which is preliminary data.</text>
</comment>
<proteinExistence type="inferred from homology"/>
<feature type="domain" description="NFACT RNA-binding" evidence="3">
    <location>
        <begin position="1"/>
        <end position="115"/>
    </location>
</feature>